<dbReference type="PROSITE" id="PS01071">
    <property type="entry name" value="GRPE"/>
    <property type="match status" value="1"/>
</dbReference>
<dbReference type="OrthoDB" id="5191115at2"/>
<dbReference type="RefSeq" id="WP_090586650.1">
    <property type="nucleotide sequence ID" value="NZ_FNDT01000008.1"/>
</dbReference>
<evidence type="ECO:0000256" key="6">
    <source>
        <dbReference type="SAM" id="MobiDB-lite"/>
    </source>
</evidence>
<dbReference type="GO" id="GO:0051087">
    <property type="term" value="F:protein-folding chaperone binding"/>
    <property type="evidence" value="ECO:0007669"/>
    <property type="project" value="InterPro"/>
</dbReference>
<dbReference type="SUPFAM" id="SSF58014">
    <property type="entry name" value="Coiled-coil domain of nucleotide exchange factor GrpE"/>
    <property type="match status" value="1"/>
</dbReference>
<dbReference type="PANTHER" id="PTHR21237">
    <property type="entry name" value="GRPE PROTEIN"/>
    <property type="match status" value="1"/>
</dbReference>
<comment type="subunit">
    <text evidence="3">Homodimer.</text>
</comment>
<comment type="similarity">
    <text evidence="1 3 5">Belongs to the GrpE family.</text>
</comment>
<protein>
    <recommendedName>
        <fullName evidence="3 4">Protein GrpE</fullName>
    </recommendedName>
    <alternativeName>
        <fullName evidence="3">HSP-70 cofactor</fullName>
    </alternativeName>
</protein>
<organism evidence="7 8">
    <name type="scientific">Arthrobacter subterraneus</name>
    <dbReference type="NCBI Taxonomy" id="335973"/>
    <lineage>
        <taxon>Bacteria</taxon>
        <taxon>Bacillati</taxon>
        <taxon>Actinomycetota</taxon>
        <taxon>Actinomycetes</taxon>
        <taxon>Micrococcales</taxon>
        <taxon>Micrococcaceae</taxon>
        <taxon>Arthrobacter</taxon>
    </lineage>
</organism>
<sequence length="180" mass="18895">MNDQAGPAGQAHPGGDEPEAAAPNTRETEATADADALAKMEDLWRRALADADNVRKRAVRDGAQLRAQERAAVSLAWLPILDNLELALAHALSDGDPLADGVAAIRSQAIDTLARLGFPRIDAENVPFDPRIHEVVSVSETDEVPPGTVLAVLRPGYGGPDSTLRPASVVVSRAVSADRG</sequence>
<dbReference type="PRINTS" id="PR00773">
    <property type="entry name" value="GRPEPROTEIN"/>
</dbReference>
<evidence type="ECO:0000256" key="4">
    <source>
        <dbReference type="RuleBase" id="RU000639"/>
    </source>
</evidence>
<comment type="subcellular location">
    <subcellularLocation>
        <location evidence="3">Cytoplasm</location>
    </subcellularLocation>
</comment>
<feature type="region of interest" description="Disordered" evidence="6">
    <location>
        <begin position="1"/>
        <end position="36"/>
    </location>
</feature>
<dbReference type="Gene3D" id="3.90.20.20">
    <property type="match status" value="1"/>
</dbReference>
<feature type="compositionally biased region" description="Low complexity" evidence="6">
    <location>
        <begin position="1"/>
        <end position="13"/>
    </location>
</feature>
<keyword evidence="3 4" id="KW-0346">Stress response</keyword>
<evidence type="ECO:0000256" key="2">
    <source>
        <dbReference type="ARBA" id="ARBA00023186"/>
    </source>
</evidence>
<dbReference type="STRING" id="335973.SAMN04488693_10883"/>
<name>A0A1G8J907_9MICC</name>
<keyword evidence="3" id="KW-0963">Cytoplasm</keyword>
<evidence type="ECO:0000313" key="8">
    <source>
        <dbReference type="Proteomes" id="UP000199258"/>
    </source>
</evidence>
<evidence type="ECO:0000256" key="3">
    <source>
        <dbReference type="HAMAP-Rule" id="MF_01151"/>
    </source>
</evidence>
<proteinExistence type="inferred from homology"/>
<comment type="function">
    <text evidence="3 4">Participates actively in the response to hyperosmotic and heat shock by preventing the aggregation of stress-denatured proteins, in association with DnaK and GrpE. It is the nucleotide exchange factor for DnaK and may function as a thermosensor. Unfolded proteins bind initially to DnaJ; upon interaction with the DnaJ-bound protein, DnaK hydrolyzes its bound ATP, resulting in the formation of a stable complex. GrpE releases ADP from DnaK; ATP binding to DnaK triggers the release of the substrate protein, thus completing the reaction cycle. Several rounds of ATP-dependent interactions between DnaJ, DnaK and GrpE are required for fully efficient folding.</text>
</comment>
<dbReference type="GO" id="GO:0006457">
    <property type="term" value="P:protein folding"/>
    <property type="evidence" value="ECO:0007669"/>
    <property type="project" value="InterPro"/>
</dbReference>
<dbReference type="SUPFAM" id="SSF51064">
    <property type="entry name" value="Head domain of nucleotide exchange factor GrpE"/>
    <property type="match status" value="1"/>
</dbReference>
<dbReference type="Gene3D" id="2.30.22.10">
    <property type="entry name" value="Head domain of nucleotide exchange factor GrpE"/>
    <property type="match status" value="1"/>
</dbReference>
<dbReference type="CDD" id="cd00446">
    <property type="entry name" value="GrpE"/>
    <property type="match status" value="1"/>
</dbReference>
<keyword evidence="8" id="KW-1185">Reference proteome</keyword>
<dbReference type="EMBL" id="FNDT01000008">
    <property type="protein sequence ID" value="SDI27572.1"/>
    <property type="molecule type" value="Genomic_DNA"/>
</dbReference>
<dbReference type="InterPro" id="IPR000740">
    <property type="entry name" value="GrpE"/>
</dbReference>
<dbReference type="GO" id="GO:0051082">
    <property type="term" value="F:unfolded protein binding"/>
    <property type="evidence" value="ECO:0007669"/>
    <property type="project" value="TreeGrafter"/>
</dbReference>
<dbReference type="Proteomes" id="UP000199258">
    <property type="component" value="Unassembled WGS sequence"/>
</dbReference>
<dbReference type="HAMAP" id="MF_01151">
    <property type="entry name" value="GrpE"/>
    <property type="match status" value="1"/>
</dbReference>
<dbReference type="GO" id="GO:0042803">
    <property type="term" value="F:protein homodimerization activity"/>
    <property type="evidence" value="ECO:0007669"/>
    <property type="project" value="InterPro"/>
</dbReference>
<dbReference type="PANTHER" id="PTHR21237:SF23">
    <property type="entry name" value="GRPE PROTEIN HOMOLOG, MITOCHONDRIAL"/>
    <property type="match status" value="1"/>
</dbReference>
<keyword evidence="2 3" id="KW-0143">Chaperone</keyword>
<dbReference type="Pfam" id="PF01025">
    <property type="entry name" value="GrpE"/>
    <property type="match status" value="1"/>
</dbReference>
<evidence type="ECO:0000256" key="1">
    <source>
        <dbReference type="ARBA" id="ARBA00009054"/>
    </source>
</evidence>
<dbReference type="InterPro" id="IPR013805">
    <property type="entry name" value="GrpE_CC"/>
</dbReference>
<dbReference type="InterPro" id="IPR009012">
    <property type="entry name" value="GrpE_head"/>
</dbReference>
<evidence type="ECO:0000313" key="7">
    <source>
        <dbReference type="EMBL" id="SDI27572.1"/>
    </source>
</evidence>
<dbReference type="GO" id="GO:0000774">
    <property type="term" value="F:adenyl-nucleotide exchange factor activity"/>
    <property type="evidence" value="ECO:0007669"/>
    <property type="project" value="InterPro"/>
</dbReference>
<dbReference type="AlphaFoldDB" id="A0A1G8J907"/>
<evidence type="ECO:0000256" key="5">
    <source>
        <dbReference type="RuleBase" id="RU004478"/>
    </source>
</evidence>
<gene>
    <name evidence="3" type="primary">grpE</name>
    <name evidence="7" type="ORF">SAMN04488693_10883</name>
</gene>
<dbReference type="GO" id="GO:0005737">
    <property type="term" value="C:cytoplasm"/>
    <property type="evidence" value="ECO:0007669"/>
    <property type="project" value="UniProtKB-SubCell"/>
</dbReference>
<accession>A0A1G8J907</accession>
<reference evidence="7 8" key="1">
    <citation type="submission" date="2016-10" db="EMBL/GenBank/DDBJ databases">
        <authorList>
            <person name="de Groot N.N."/>
        </authorList>
    </citation>
    <scope>NUCLEOTIDE SEQUENCE [LARGE SCALE GENOMIC DNA]</scope>
    <source>
        <strain evidence="7 8">NP_1H</strain>
    </source>
</reference>